<evidence type="ECO:0000256" key="6">
    <source>
        <dbReference type="ARBA" id="ARBA00022490"/>
    </source>
</evidence>
<keyword evidence="8 15" id="KW-0547">Nucleotide-binding</keyword>
<reference evidence="17 18" key="1">
    <citation type="submission" date="2019-07" db="EMBL/GenBank/DDBJ databases">
        <title>Sulfurimonas paralvinellae sp. nov., a novel mesophilic, hydrogen- and sulfur-oxidizing chemolithoautotroph within the Epsilonproteo- bacteria isolated from a deep-sea hydrothermal vent polychaete nest, reclassification of Thiomicrospira denitrificans as Sulfurimonas denitrificans comb. nov. and emended description of the genus Sulfurimonas.</title>
        <authorList>
            <person name="Wang S."/>
            <person name="Jiang L."/>
            <person name="Shao Z."/>
        </authorList>
    </citation>
    <scope>NUCLEOTIDE SEQUENCE [LARGE SCALE GENOMIC DNA]</scope>
    <source>
        <strain evidence="17 18">GO25</strain>
    </source>
</reference>
<evidence type="ECO:0000259" key="16">
    <source>
        <dbReference type="PROSITE" id="PS50975"/>
    </source>
</evidence>
<dbReference type="InterPro" id="IPR011761">
    <property type="entry name" value="ATP-grasp"/>
</dbReference>
<dbReference type="KEGG" id="spal:FM071_06220"/>
<dbReference type="GO" id="GO:0008716">
    <property type="term" value="F:D-alanine-D-alanine ligase activity"/>
    <property type="evidence" value="ECO:0007669"/>
    <property type="project" value="UniProtKB-UniRule"/>
</dbReference>
<dbReference type="EC" id="6.3.2.4" evidence="5 14"/>
<comment type="pathway">
    <text evidence="14">Cell wall biogenesis; peptidoglycan biosynthesis.</text>
</comment>
<dbReference type="GO" id="GO:0046872">
    <property type="term" value="F:metal ion binding"/>
    <property type="evidence" value="ECO:0007669"/>
    <property type="project" value="InterPro"/>
</dbReference>
<dbReference type="GO" id="GO:0009252">
    <property type="term" value="P:peptidoglycan biosynthetic process"/>
    <property type="evidence" value="ECO:0007669"/>
    <property type="project" value="UniProtKB-UniRule"/>
</dbReference>
<dbReference type="GO" id="GO:0071555">
    <property type="term" value="P:cell wall organization"/>
    <property type="evidence" value="ECO:0007669"/>
    <property type="project" value="UniProtKB-KW"/>
</dbReference>
<dbReference type="HAMAP" id="MF_00047">
    <property type="entry name" value="Dala_Dala_lig"/>
    <property type="match status" value="1"/>
</dbReference>
<keyword evidence="9 15" id="KW-0067">ATP-binding</keyword>
<dbReference type="PANTHER" id="PTHR23132:SF23">
    <property type="entry name" value="D-ALANINE--D-ALANINE LIGASE B"/>
    <property type="match status" value="1"/>
</dbReference>
<accession>A0A7M1B911</accession>
<comment type="cofactor">
    <cofactor evidence="1">
        <name>Mn(2+)</name>
        <dbReference type="ChEBI" id="CHEBI:29035"/>
    </cofactor>
</comment>
<dbReference type="Gene3D" id="3.40.50.20">
    <property type="match status" value="1"/>
</dbReference>
<dbReference type="NCBIfam" id="TIGR01205">
    <property type="entry name" value="D_ala_D_alaTIGR"/>
    <property type="match status" value="1"/>
</dbReference>
<keyword evidence="18" id="KW-1185">Reference proteome</keyword>
<dbReference type="InterPro" id="IPR016185">
    <property type="entry name" value="PreATP-grasp_dom_sf"/>
</dbReference>
<dbReference type="SUPFAM" id="SSF56059">
    <property type="entry name" value="Glutathione synthetase ATP-binding domain-like"/>
    <property type="match status" value="1"/>
</dbReference>
<keyword evidence="12 14" id="KW-0961">Cell wall biogenesis/degradation</keyword>
<evidence type="ECO:0000256" key="2">
    <source>
        <dbReference type="ARBA" id="ARBA00001946"/>
    </source>
</evidence>
<evidence type="ECO:0000256" key="13">
    <source>
        <dbReference type="ARBA" id="ARBA00047614"/>
    </source>
</evidence>
<dbReference type="UniPathway" id="UPA00219"/>
<dbReference type="GO" id="GO:0008360">
    <property type="term" value="P:regulation of cell shape"/>
    <property type="evidence" value="ECO:0007669"/>
    <property type="project" value="UniProtKB-KW"/>
</dbReference>
<dbReference type="PROSITE" id="PS00843">
    <property type="entry name" value="DALA_DALA_LIGASE_1"/>
    <property type="match status" value="1"/>
</dbReference>
<dbReference type="PROSITE" id="PS50975">
    <property type="entry name" value="ATP_GRASP"/>
    <property type="match status" value="1"/>
</dbReference>
<keyword evidence="6 14" id="KW-0963">Cytoplasm</keyword>
<dbReference type="Proteomes" id="UP000593580">
    <property type="component" value="Chromosome"/>
</dbReference>
<dbReference type="InterPro" id="IPR000291">
    <property type="entry name" value="D-Ala_lig_Van_CS"/>
</dbReference>
<protein>
    <recommendedName>
        <fullName evidence="5 14">D-alanine--D-alanine ligase</fullName>
        <ecNumber evidence="5 14">6.3.2.4</ecNumber>
    </recommendedName>
    <alternativeName>
        <fullName evidence="14">D-Ala-D-Ala ligase</fullName>
    </alternativeName>
    <alternativeName>
        <fullName evidence="14">D-alanylalanine synthetase</fullName>
    </alternativeName>
</protein>
<evidence type="ECO:0000256" key="11">
    <source>
        <dbReference type="ARBA" id="ARBA00022984"/>
    </source>
</evidence>
<keyword evidence="10 14" id="KW-0133">Cell shape</keyword>
<organism evidence="17 18">
    <name type="scientific">Sulfurimonas paralvinellae</name>
    <dbReference type="NCBI Taxonomy" id="317658"/>
    <lineage>
        <taxon>Bacteria</taxon>
        <taxon>Pseudomonadati</taxon>
        <taxon>Campylobacterota</taxon>
        <taxon>Epsilonproteobacteria</taxon>
        <taxon>Campylobacterales</taxon>
        <taxon>Sulfurimonadaceae</taxon>
        <taxon>Sulfurimonas</taxon>
    </lineage>
</organism>
<dbReference type="PANTHER" id="PTHR23132">
    <property type="entry name" value="D-ALANINE--D-ALANINE LIGASE"/>
    <property type="match status" value="1"/>
</dbReference>
<sequence>MKLTILFGGASFEHEISIVSAITIKEKLAGFDLSFVFCDSDHTFYLIDPSKMKAVTFSKGEHKKMPQLTLTHGAFAQKKGVFGGAVEHNNVVLNLIHGADGEDGTIAALLDFYSIKYIGPRVDACIFSYDKRYTKYLCEAINVKSVRYEVAHKDELGNISISYPLIVKPTRLGSSIGVSIVKDESELDYALDVAFEFDSVVIVEPFLEGVKEYNLAGYFADGAMHYSIVEEPYKEEFLDFEKKYMDFSRSEQVLKADISTELEARLKANFDKVYRGMFEGALIRCDFFVHNDEVMLNEINPIPGSMANYLFEDFEKVIESLSSSLPHAKRPKVSYEYIHSISKAKGK</sequence>
<evidence type="ECO:0000256" key="3">
    <source>
        <dbReference type="ARBA" id="ARBA00004496"/>
    </source>
</evidence>
<evidence type="ECO:0000256" key="4">
    <source>
        <dbReference type="ARBA" id="ARBA00010871"/>
    </source>
</evidence>
<dbReference type="InterPro" id="IPR005905">
    <property type="entry name" value="D_ala_D_ala"/>
</dbReference>
<dbReference type="Gene3D" id="3.30.470.20">
    <property type="entry name" value="ATP-grasp fold, B domain"/>
    <property type="match status" value="1"/>
</dbReference>
<keyword evidence="7 14" id="KW-0436">Ligase</keyword>
<evidence type="ECO:0000313" key="17">
    <source>
        <dbReference type="EMBL" id="QOP45906.1"/>
    </source>
</evidence>
<evidence type="ECO:0000256" key="9">
    <source>
        <dbReference type="ARBA" id="ARBA00022840"/>
    </source>
</evidence>
<proteinExistence type="inferred from homology"/>
<comment type="function">
    <text evidence="14">Cell wall formation.</text>
</comment>
<dbReference type="Gene3D" id="3.30.1490.20">
    <property type="entry name" value="ATP-grasp fold, A domain"/>
    <property type="match status" value="1"/>
</dbReference>
<comment type="similarity">
    <text evidence="4 14">Belongs to the D-alanine--D-alanine ligase family.</text>
</comment>
<comment type="cofactor">
    <cofactor evidence="2">
        <name>Mg(2+)</name>
        <dbReference type="ChEBI" id="CHEBI:18420"/>
    </cofactor>
</comment>
<evidence type="ECO:0000256" key="5">
    <source>
        <dbReference type="ARBA" id="ARBA00012216"/>
    </source>
</evidence>
<evidence type="ECO:0000256" key="15">
    <source>
        <dbReference type="PROSITE-ProRule" id="PRU00409"/>
    </source>
</evidence>
<dbReference type="RefSeq" id="WP_193109906.1">
    <property type="nucleotide sequence ID" value="NZ_CP041406.1"/>
</dbReference>
<dbReference type="Pfam" id="PF01820">
    <property type="entry name" value="Dala_Dala_lig_N"/>
    <property type="match status" value="1"/>
</dbReference>
<name>A0A7M1B911_9BACT</name>
<dbReference type="Pfam" id="PF07478">
    <property type="entry name" value="Dala_Dala_lig_C"/>
    <property type="match status" value="1"/>
</dbReference>
<dbReference type="NCBIfam" id="NF002527">
    <property type="entry name" value="PRK01966.1-3"/>
    <property type="match status" value="1"/>
</dbReference>
<comment type="subcellular location">
    <subcellularLocation>
        <location evidence="3 14">Cytoplasm</location>
    </subcellularLocation>
</comment>
<dbReference type="GO" id="GO:0005524">
    <property type="term" value="F:ATP binding"/>
    <property type="evidence" value="ECO:0007669"/>
    <property type="project" value="UniProtKB-UniRule"/>
</dbReference>
<evidence type="ECO:0000256" key="8">
    <source>
        <dbReference type="ARBA" id="ARBA00022741"/>
    </source>
</evidence>
<evidence type="ECO:0000256" key="14">
    <source>
        <dbReference type="HAMAP-Rule" id="MF_00047"/>
    </source>
</evidence>
<dbReference type="InterPro" id="IPR011095">
    <property type="entry name" value="Dala_Dala_lig_C"/>
</dbReference>
<dbReference type="InterPro" id="IPR013815">
    <property type="entry name" value="ATP_grasp_subdomain_1"/>
</dbReference>
<evidence type="ECO:0000313" key="18">
    <source>
        <dbReference type="Proteomes" id="UP000593580"/>
    </source>
</evidence>
<evidence type="ECO:0000256" key="10">
    <source>
        <dbReference type="ARBA" id="ARBA00022960"/>
    </source>
</evidence>
<evidence type="ECO:0000256" key="1">
    <source>
        <dbReference type="ARBA" id="ARBA00001936"/>
    </source>
</evidence>
<comment type="catalytic activity">
    <reaction evidence="13 14">
        <text>2 D-alanine + ATP = D-alanyl-D-alanine + ADP + phosphate + H(+)</text>
        <dbReference type="Rhea" id="RHEA:11224"/>
        <dbReference type="ChEBI" id="CHEBI:15378"/>
        <dbReference type="ChEBI" id="CHEBI:30616"/>
        <dbReference type="ChEBI" id="CHEBI:43474"/>
        <dbReference type="ChEBI" id="CHEBI:57416"/>
        <dbReference type="ChEBI" id="CHEBI:57822"/>
        <dbReference type="ChEBI" id="CHEBI:456216"/>
        <dbReference type="EC" id="6.3.2.4"/>
    </reaction>
</comment>
<feature type="domain" description="ATP-grasp" evidence="16">
    <location>
        <begin position="135"/>
        <end position="334"/>
    </location>
</feature>
<dbReference type="SUPFAM" id="SSF52440">
    <property type="entry name" value="PreATP-grasp domain"/>
    <property type="match status" value="1"/>
</dbReference>
<gene>
    <name evidence="14" type="primary">ddl</name>
    <name evidence="17" type="ORF">FM071_06220</name>
</gene>
<evidence type="ECO:0000256" key="12">
    <source>
        <dbReference type="ARBA" id="ARBA00023316"/>
    </source>
</evidence>
<dbReference type="GO" id="GO:0005737">
    <property type="term" value="C:cytoplasm"/>
    <property type="evidence" value="ECO:0007669"/>
    <property type="project" value="UniProtKB-SubCell"/>
</dbReference>
<evidence type="ECO:0000256" key="7">
    <source>
        <dbReference type="ARBA" id="ARBA00022598"/>
    </source>
</evidence>
<keyword evidence="11 14" id="KW-0573">Peptidoglycan synthesis</keyword>
<dbReference type="PROSITE" id="PS00844">
    <property type="entry name" value="DALA_DALA_LIGASE_2"/>
    <property type="match status" value="1"/>
</dbReference>
<dbReference type="EMBL" id="CP041406">
    <property type="protein sequence ID" value="QOP45906.1"/>
    <property type="molecule type" value="Genomic_DNA"/>
</dbReference>
<dbReference type="AlphaFoldDB" id="A0A7M1B911"/>
<dbReference type="InterPro" id="IPR011127">
    <property type="entry name" value="Dala_Dala_lig_N"/>
</dbReference>